<dbReference type="PROSITE" id="PS50009">
    <property type="entry name" value="RASGEF_CAT"/>
    <property type="match status" value="1"/>
</dbReference>
<feature type="domain" description="SH3" evidence="6">
    <location>
        <begin position="21"/>
        <end position="81"/>
    </location>
</feature>
<feature type="compositionally biased region" description="Low complexity" evidence="5">
    <location>
        <begin position="637"/>
        <end position="648"/>
    </location>
</feature>
<evidence type="ECO:0000313" key="10">
    <source>
        <dbReference type="Proteomes" id="UP000249723"/>
    </source>
</evidence>
<dbReference type="PROSITE" id="PS50212">
    <property type="entry name" value="RASGEF_NTER"/>
    <property type="match status" value="1"/>
</dbReference>
<keyword evidence="10" id="KW-1185">Reference proteome</keyword>
<dbReference type="Proteomes" id="UP000249723">
    <property type="component" value="Unassembled WGS sequence"/>
</dbReference>
<dbReference type="SUPFAM" id="SSF50044">
    <property type="entry name" value="SH3-domain"/>
    <property type="match status" value="1"/>
</dbReference>
<evidence type="ECO:0000313" key="9">
    <source>
        <dbReference type="EMBL" id="SCZ89849.1"/>
    </source>
</evidence>
<dbReference type="CDD" id="cd00155">
    <property type="entry name" value="RasGEF"/>
    <property type="match status" value="1"/>
</dbReference>
<evidence type="ECO:0000256" key="4">
    <source>
        <dbReference type="PROSITE-ProRule" id="PRU00192"/>
    </source>
</evidence>
<dbReference type="Pfam" id="PF00617">
    <property type="entry name" value="RasGEF"/>
    <property type="match status" value="1"/>
</dbReference>
<dbReference type="InterPro" id="IPR056685">
    <property type="entry name" value="DUF7783"/>
</dbReference>
<feature type="region of interest" description="Disordered" evidence="5">
    <location>
        <begin position="732"/>
        <end position="823"/>
    </location>
</feature>
<dbReference type="Gene3D" id="2.30.30.40">
    <property type="entry name" value="SH3 Domains"/>
    <property type="match status" value="1"/>
</dbReference>
<dbReference type="GO" id="GO:0005886">
    <property type="term" value="C:plasma membrane"/>
    <property type="evidence" value="ECO:0007669"/>
    <property type="project" value="TreeGrafter"/>
</dbReference>
<feature type="region of interest" description="Disordered" evidence="5">
    <location>
        <begin position="155"/>
        <end position="193"/>
    </location>
</feature>
<dbReference type="SUPFAM" id="SSF48366">
    <property type="entry name" value="Ras GEF"/>
    <property type="match status" value="1"/>
</dbReference>
<evidence type="ECO:0000256" key="2">
    <source>
        <dbReference type="ARBA" id="ARBA00022658"/>
    </source>
</evidence>
<name>A0A2X0KAN4_9BASI</name>
<gene>
    <name evidence="9" type="ORF">BZ3500_MVSOF-1268-A1-R1_CHR1-3G01616</name>
</gene>
<dbReference type="GO" id="GO:0007265">
    <property type="term" value="P:Ras protein signal transduction"/>
    <property type="evidence" value="ECO:0007669"/>
    <property type="project" value="TreeGrafter"/>
</dbReference>
<dbReference type="PANTHER" id="PTHR23113:SF354">
    <property type="entry name" value="BUD SITE SELECTION PROTEIN 5"/>
    <property type="match status" value="1"/>
</dbReference>
<keyword evidence="2 3" id="KW-0344">Guanine-nucleotide releasing factor</keyword>
<dbReference type="SMART" id="SM00229">
    <property type="entry name" value="RasGEFN"/>
    <property type="match status" value="1"/>
</dbReference>
<dbReference type="Gene3D" id="1.10.840.10">
    <property type="entry name" value="Ras guanine-nucleotide exchange factors catalytic domain"/>
    <property type="match status" value="1"/>
</dbReference>
<dbReference type="SMART" id="SM00326">
    <property type="entry name" value="SH3"/>
    <property type="match status" value="1"/>
</dbReference>
<dbReference type="PANTHER" id="PTHR23113">
    <property type="entry name" value="GUANINE NUCLEOTIDE EXCHANGE FACTOR"/>
    <property type="match status" value="1"/>
</dbReference>
<dbReference type="InterPro" id="IPR036028">
    <property type="entry name" value="SH3-like_dom_sf"/>
</dbReference>
<dbReference type="GO" id="GO:0005085">
    <property type="term" value="F:guanyl-nucleotide exchange factor activity"/>
    <property type="evidence" value="ECO:0007669"/>
    <property type="project" value="UniProtKB-KW"/>
</dbReference>
<evidence type="ECO:0000259" key="6">
    <source>
        <dbReference type="PROSITE" id="PS50002"/>
    </source>
</evidence>
<dbReference type="Pfam" id="PF25006">
    <property type="entry name" value="DUF7783"/>
    <property type="match status" value="1"/>
</dbReference>
<dbReference type="PROSITE" id="PS50002">
    <property type="entry name" value="SH3"/>
    <property type="match status" value="1"/>
</dbReference>
<evidence type="ECO:0000259" key="8">
    <source>
        <dbReference type="PROSITE" id="PS50212"/>
    </source>
</evidence>
<dbReference type="SMART" id="SM00147">
    <property type="entry name" value="RasGEF"/>
    <property type="match status" value="1"/>
</dbReference>
<sequence length="1349" mass="145803">MSAMEQATARAGSPSTVASSSHAEYCRALHDFSPQQPSTCLAFSKGEVIRIFGKDQSGWWDGELRGTRGWFPSNYVQVQIAPNTISSTVVASPATVDRRVSLSILAQPSPAIAVRAVTSCGHGLELGATPTAHVAKFAKQCAYLCCLLQTTPKLPPKEEQSVADGSRSNSSVALGHRDTGSRESLGPRGFATTAFPERGSTIDTVATTEPIAGPTTSTSQKLEQRATAFERESQALVAELQHAVTLVQAAVNAQRVPHYQPTTACVISSVRTVLASSDCLTRESPFLKRSSALATCRKKILASLASLVNQSRRASSPSTTIEQSSLDAQVMLDVARQVAEQVDNFLDEARVQGLPLIPTERLVDDRRGSPHMITPPLSASNPLEAPPMRVTKSAPLSTLRIARSNGDLKAHRAVQPPTPLQLSPIKDFPSAGQSFLNIETSPTDLDVQSPSSTVQVVHNANELASILSKIHDILLSTIAAFIGHVHAHSRSAPAASFARLIDMTREIIEHIRSILLIVEAVTQHPTLLTVKLDQSFASSNGLKAEVDNLAACRDRLYVATTALVTAARVASSAPAKATSAKILAISREDEERKDLLQAATAVLRAGGDTVSAVRLCVGYAGEPNFTLLIGNPPPTSPTALSSPTTLTPPTGPGDGATRRPEVVGRRGPHTLSMLGRKATSLSCLREQYDSRTVTGTLERFSVEEEDETVAYGRDGEHVEARVSGLTVGGIARGRARKESASSGDETVTSKDLVGPRGPQQAGETYLAAAGMGAGSPPMVRGDSSRTSKSGASSRSGVSTVSTNDSSPRSSTSTAHTEPSSTLAKAGASIESFAPMSLGLGGSSRISVHSSSGKSSSDQSTTLWFLERNYEAREISFNADGRVTGGTLRCLVERMTLHDTTIDPLFSNTFFLTFRMFTSPPQLVQALFARFDIVAPQGLDETQLKLWNSKKLIPVRLRVYNFLKTWVELYWKADQDLIVLEPLRLFCQTRLAKAMSNPSARLMELLNKRERGTDVVRSSTPGGVGPLPQQALAGAPSPIVNKSLLNSIKFMAVNAQTFSIVDVDPLELTRQITILESRVYSCIGVEELLSGDFAKPDGFIRQMSTMSTKLTGWITETIVNESESKKRTALLKYFVKVADRCFQIKNYNALFAVLCALNSSTVARLRRTWDALAPKYRVLLDQLRKATDHGRNYAEYRATIRQAVPPCLPFVGLFLYVNSGQRILHHFAYEDSFFAPPPPRTDITMCSEGNPPFRPSPLDSSLRLINFDRFQKMSRIVGDLQRFQVPYNFVMVPELQTLLTRALNDLTHGGDAASLYRQSLLVEPRDVQCSASSAISGSSLSKGSDLFNWK</sequence>
<evidence type="ECO:0000256" key="3">
    <source>
        <dbReference type="PROSITE-ProRule" id="PRU00168"/>
    </source>
</evidence>
<dbReference type="CDD" id="cd06224">
    <property type="entry name" value="REM"/>
    <property type="match status" value="1"/>
</dbReference>
<dbReference type="CDD" id="cd11883">
    <property type="entry name" value="SH3_Sdc25"/>
    <property type="match status" value="1"/>
</dbReference>
<feature type="region of interest" description="Disordered" evidence="5">
    <location>
        <begin position="633"/>
        <end position="668"/>
    </location>
</feature>
<dbReference type="Gene3D" id="1.20.870.10">
    <property type="entry name" value="Son of sevenless (SoS) protein Chain: S domain 1"/>
    <property type="match status" value="1"/>
</dbReference>
<protein>
    <submittedName>
        <fullName evidence="9">BZ3500_MvSof-1268-A1-R1_Chr1-3g01616 protein</fullName>
    </submittedName>
</protein>
<feature type="domain" description="Ras-GEF" evidence="7">
    <location>
        <begin position="1063"/>
        <end position="1324"/>
    </location>
</feature>
<organism evidence="9 10">
    <name type="scientific">Microbotryum saponariae</name>
    <dbReference type="NCBI Taxonomy" id="289078"/>
    <lineage>
        <taxon>Eukaryota</taxon>
        <taxon>Fungi</taxon>
        <taxon>Dikarya</taxon>
        <taxon>Basidiomycota</taxon>
        <taxon>Pucciniomycotina</taxon>
        <taxon>Microbotryomycetes</taxon>
        <taxon>Microbotryales</taxon>
        <taxon>Microbotryaceae</taxon>
        <taxon>Microbotryum</taxon>
    </lineage>
</organism>
<feature type="compositionally biased region" description="Low complexity" evidence="5">
    <location>
        <begin position="784"/>
        <end position="816"/>
    </location>
</feature>
<keyword evidence="1 4" id="KW-0728">SH3 domain</keyword>
<dbReference type="InterPro" id="IPR000651">
    <property type="entry name" value="Ras-like_Gua-exchang_fac_N"/>
</dbReference>
<dbReference type="Pfam" id="PF07653">
    <property type="entry name" value="SH3_2"/>
    <property type="match status" value="1"/>
</dbReference>
<accession>A0A2X0KAN4</accession>
<dbReference type="EMBL" id="FMWP01000014">
    <property type="protein sequence ID" value="SCZ89849.1"/>
    <property type="molecule type" value="Genomic_DNA"/>
</dbReference>
<dbReference type="InterPro" id="IPR001452">
    <property type="entry name" value="SH3_domain"/>
</dbReference>
<dbReference type="Pfam" id="PF00618">
    <property type="entry name" value="RasGEF_N"/>
    <property type="match status" value="1"/>
</dbReference>
<evidence type="ECO:0000256" key="1">
    <source>
        <dbReference type="ARBA" id="ARBA00022443"/>
    </source>
</evidence>
<dbReference type="InterPro" id="IPR023578">
    <property type="entry name" value="Ras_GEF_dom_sf"/>
</dbReference>
<evidence type="ECO:0000256" key="5">
    <source>
        <dbReference type="SAM" id="MobiDB-lite"/>
    </source>
</evidence>
<dbReference type="InterPro" id="IPR001895">
    <property type="entry name" value="RASGEF_cat_dom"/>
</dbReference>
<dbReference type="InterPro" id="IPR036964">
    <property type="entry name" value="RASGEF_cat_dom_sf"/>
</dbReference>
<dbReference type="STRING" id="289078.A0A2X0KAN4"/>
<reference evidence="10" key="1">
    <citation type="submission" date="2016-10" db="EMBL/GenBank/DDBJ databases">
        <authorList>
            <person name="Jeantristanb JTB J.-T."/>
            <person name="Ricardo R."/>
        </authorList>
    </citation>
    <scope>NUCLEOTIDE SEQUENCE [LARGE SCALE GENOMIC DNA]</scope>
</reference>
<proteinExistence type="predicted"/>
<dbReference type="InterPro" id="IPR008937">
    <property type="entry name" value="Ras-like_GEF"/>
</dbReference>
<evidence type="ECO:0000259" key="7">
    <source>
        <dbReference type="PROSITE" id="PS50009"/>
    </source>
</evidence>
<dbReference type="FunFam" id="2.30.30.40:FF:000072">
    <property type="entry name" value="Unconventional Myosin IB"/>
    <property type="match status" value="1"/>
</dbReference>
<feature type="domain" description="N-terminal Ras-GEF" evidence="8">
    <location>
        <begin position="878"/>
        <end position="1009"/>
    </location>
</feature>